<keyword evidence="4" id="KW-1185">Reference proteome</keyword>
<name>A0A1I2LVE7_9GAMM</name>
<dbReference type="GO" id="GO:0046872">
    <property type="term" value="F:metal ion binding"/>
    <property type="evidence" value="ECO:0007669"/>
    <property type="project" value="InterPro"/>
</dbReference>
<evidence type="ECO:0000313" key="3">
    <source>
        <dbReference type="EMBL" id="SFF81066.1"/>
    </source>
</evidence>
<feature type="domain" description="ATP-grasp" evidence="2">
    <location>
        <begin position="182"/>
        <end position="386"/>
    </location>
</feature>
<dbReference type="EMBL" id="FOOU01000001">
    <property type="protein sequence ID" value="SFF81066.1"/>
    <property type="molecule type" value="Genomic_DNA"/>
</dbReference>
<evidence type="ECO:0000259" key="2">
    <source>
        <dbReference type="PROSITE" id="PS50975"/>
    </source>
</evidence>
<dbReference type="PROSITE" id="PS50975">
    <property type="entry name" value="ATP_GRASP"/>
    <property type="match status" value="1"/>
</dbReference>
<dbReference type="Proteomes" id="UP000198623">
    <property type="component" value="Unassembled WGS sequence"/>
</dbReference>
<dbReference type="InterPro" id="IPR005479">
    <property type="entry name" value="CPAse_ATP-bd"/>
</dbReference>
<dbReference type="AlphaFoldDB" id="A0A1I2LVE7"/>
<evidence type="ECO:0000256" key="1">
    <source>
        <dbReference type="PROSITE-ProRule" id="PRU00409"/>
    </source>
</evidence>
<dbReference type="Pfam" id="PF02786">
    <property type="entry name" value="CPSase_L_D2"/>
    <property type="match status" value="1"/>
</dbReference>
<dbReference type="GO" id="GO:0005524">
    <property type="term" value="F:ATP binding"/>
    <property type="evidence" value="ECO:0007669"/>
    <property type="project" value="UniProtKB-UniRule"/>
</dbReference>
<organism evidence="3 4">
    <name type="scientific">Neptunomonas qingdaonensis</name>
    <dbReference type="NCBI Taxonomy" id="1045558"/>
    <lineage>
        <taxon>Bacteria</taxon>
        <taxon>Pseudomonadati</taxon>
        <taxon>Pseudomonadota</taxon>
        <taxon>Gammaproteobacteria</taxon>
        <taxon>Oceanospirillales</taxon>
        <taxon>Oceanospirillaceae</taxon>
        <taxon>Neptunomonas</taxon>
    </lineage>
</organism>
<gene>
    <name evidence="3" type="ORF">SAMN05216175_101164</name>
</gene>
<proteinExistence type="predicted"/>
<evidence type="ECO:0000313" key="4">
    <source>
        <dbReference type="Proteomes" id="UP000198623"/>
    </source>
</evidence>
<sequence>MASLLRKITSIANGIFRSVFPARVTQDPEEPITLPSKNNIEDLIMSEPEKLRGLSDIYRFFRKNTTPIYFVSPTAYNILGLGQWIQGFKYISHFDSFDGGHFRVTNPQQNTEREFQSMEDMVNYLLSHKESVDLFQRNGGKGKILTVMFDEKTEEIAKQLGVEIALPSAELRKRLDSKIVTTQLANEAGVASAPNIVDVQASSYEELRALAEKNNLGEKLVVQTPYGDSGKTTFFISNQEEWDKVAKKVIGETLKVMKYINHIPGTVEAVATRCGTMVGPLQTDITGYKELTPYKGGWCGNDIFPELLEGKQREKIIAMVKAMGDKLYENGYRGTFCFDYLVDTDDGEVYLGEINPRISGASPLTNLVTSKYGGIPLMLFHLLEFMDVDFEIDVDEIQKRWADFGSWTQLVLKHTEDQVRLITKAPRSGIWRMLDNGEIKFVRNSIDWNNVSDNQDAFYLRVYDAGDYAYLGADMGILVARGRMQTDDRQLLPRAHQWIRAINAEFEYRALDAQEVPHIPTDNVRKMI</sequence>
<reference evidence="4" key="1">
    <citation type="submission" date="2016-10" db="EMBL/GenBank/DDBJ databases">
        <authorList>
            <person name="Varghese N."/>
            <person name="Submissions S."/>
        </authorList>
    </citation>
    <scope>NUCLEOTIDE SEQUENCE [LARGE SCALE GENOMIC DNA]</scope>
    <source>
        <strain evidence="4">CGMCC 1.10971</strain>
    </source>
</reference>
<dbReference type="STRING" id="1045558.SAMN05216175_101164"/>
<dbReference type="InterPro" id="IPR011761">
    <property type="entry name" value="ATP-grasp"/>
</dbReference>
<keyword evidence="1" id="KW-0067">ATP-binding</keyword>
<dbReference type="NCBIfam" id="NF005096">
    <property type="entry name" value="PRK06524.1"/>
    <property type="match status" value="1"/>
</dbReference>
<keyword evidence="1" id="KW-0547">Nucleotide-binding</keyword>
<protein>
    <submittedName>
        <fullName evidence="3">Carbamoyl-phosphate synthase L chain, ATP binding domain</fullName>
    </submittedName>
</protein>
<dbReference type="SUPFAM" id="SSF56059">
    <property type="entry name" value="Glutathione synthetase ATP-binding domain-like"/>
    <property type="match status" value="1"/>
</dbReference>
<accession>A0A1I2LVE7</accession>
<dbReference type="Gene3D" id="3.30.470.20">
    <property type="entry name" value="ATP-grasp fold, B domain"/>
    <property type="match status" value="1"/>
</dbReference>